<dbReference type="PANTHER" id="PTHR10196:SF69">
    <property type="entry name" value="GLYCEROL KINASE"/>
    <property type="match status" value="1"/>
</dbReference>
<dbReference type="CDD" id="cd07769">
    <property type="entry name" value="ASKHA_NBD_FGGY_GK"/>
    <property type="match status" value="1"/>
</dbReference>
<dbReference type="InterPro" id="IPR000577">
    <property type="entry name" value="Carb_kinase_FGGY"/>
</dbReference>
<dbReference type="GO" id="GO:0005829">
    <property type="term" value="C:cytosol"/>
    <property type="evidence" value="ECO:0007669"/>
    <property type="project" value="TreeGrafter"/>
</dbReference>
<keyword evidence="8" id="KW-0067">ATP-binding</keyword>
<feature type="domain" description="Carbohydrate kinase FGGY N-terminal" evidence="12">
    <location>
        <begin position="5"/>
        <end position="253"/>
    </location>
</feature>
<evidence type="ECO:0000256" key="6">
    <source>
        <dbReference type="ARBA" id="ARBA00022777"/>
    </source>
</evidence>
<evidence type="ECO:0000256" key="3">
    <source>
        <dbReference type="ARBA" id="ARBA00012099"/>
    </source>
</evidence>
<dbReference type="InterPro" id="IPR018484">
    <property type="entry name" value="FGGY_N"/>
</dbReference>
<dbReference type="PROSITE" id="PS00445">
    <property type="entry name" value="FGGY_KINASES_2"/>
    <property type="match status" value="1"/>
</dbReference>
<dbReference type="PIRSF" id="PIRSF000538">
    <property type="entry name" value="GlpK"/>
    <property type="match status" value="1"/>
</dbReference>
<evidence type="ECO:0000256" key="7">
    <source>
        <dbReference type="ARBA" id="ARBA00022798"/>
    </source>
</evidence>
<dbReference type="GO" id="GO:0005524">
    <property type="term" value="F:ATP binding"/>
    <property type="evidence" value="ECO:0007669"/>
    <property type="project" value="UniProtKB-KW"/>
</dbReference>
<dbReference type="Gene3D" id="3.30.420.40">
    <property type="match status" value="2"/>
</dbReference>
<evidence type="ECO:0000256" key="2">
    <source>
        <dbReference type="ARBA" id="ARBA00009156"/>
    </source>
</evidence>
<dbReference type="RefSeq" id="WP_134439295.1">
    <property type="nucleotide sequence ID" value="NZ_LXQC01000079.1"/>
</dbReference>
<reference evidence="14 15" key="1">
    <citation type="submission" date="2016-05" db="EMBL/GenBank/DDBJ databases">
        <title>Diversity and Homogeneity among Thermoacidophilic Verrucomicrobia Methanotrophs Linked with Geographical Origin.</title>
        <authorList>
            <person name="Erikstad H.-A."/>
            <person name="Smestad N.B."/>
            <person name="Ceballos R.M."/>
            <person name="Birkeland N.-K."/>
        </authorList>
    </citation>
    <scope>NUCLEOTIDE SEQUENCE [LARGE SCALE GENOMIC DNA]</scope>
    <source>
        <strain evidence="14 15">Phi</strain>
    </source>
</reference>
<organism evidence="14 15">
    <name type="scientific">Methylacidiphilum caldifontis</name>
    <dbReference type="NCBI Taxonomy" id="2795386"/>
    <lineage>
        <taxon>Bacteria</taxon>
        <taxon>Pseudomonadati</taxon>
        <taxon>Verrucomicrobiota</taxon>
        <taxon>Methylacidiphilae</taxon>
        <taxon>Methylacidiphilales</taxon>
        <taxon>Methylacidiphilaceae</taxon>
        <taxon>Methylacidiphilum (ex Ratnadevi et al. 2023)</taxon>
    </lineage>
</organism>
<keyword evidence="6 11" id="KW-0418">Kinase</keyword>
<evidence type="ECO:0000259" key="13">
    <source>
        <dbReference type="Pfam" id="PF02782"/>
    </source>
</evidence>
<evidence type="ECO:0000259" key="12">
    <source>
        <dbReference type="Pfam" id="PF00370"/>
    </source>
</evidence>
<dbReference type="EMBL" id="LXQC01000079">
    <property type="protein sequence ID" value="TFE71304.1"/>
    <property type="molecule type" value="Genomic_DNA"/>
</dbReference>
<dbReference type="InterPro" id="IPR043129">
    <property type="entry name" value="ATPase_NBD"/>
</dbReference>
<keyword evidence="15" id="KW-1185">Reference proteome</keyword>
<comment type="catalytic activity">
    <reaction evidence="10">
        <text>glycerol + ATP = sn-glycerol 3-phosphate + ADP + H(+)</text>
        <dbReference type="Rhea" id="RHEA:21644"/>
        <dbReference type="ChEBI" id="CHEBI:15378"/>
        <dbReference type="ChEBI" id="CHEBI:17754"/>
        <dbReference type="ChEBI" id="CHEBI:30616"/>
        <dbReference type="ChEBI" id="CHEBI:57597"/>
        <dbReference type="ChEBI" id="CHEBI:456216"/>
        <dbReference type="EC" id="2.7.1.30"/>
    </reaction>
</comment>
<dbReference type="NCBIfam" id="TIGR01311">
    <property type="entry name" value="glycerol_kin"/>
    <property type="match status" value="1"/>
</dbReference>
<proteinExistence type="inferred from homology"/>
<evidence type="ECO:0000256" key="10">
    <source>
        <dbReference type="ARBA" id="ARBA00052101"/>
    </source>
</evidence>
<dbReference type="InterPro" id="IPR005999">
    <property type="entry name" value="Glycerol_kin"/>
</dbReference>
<evidence type="ECO:0000256" key="11">
    <source>
        <dbReference type="RuleBase" id="RU003733"/>
    </source>
</evidence>
<name>A0A4Y8PGC1_9BACT</name>
<gene>
    <name evidence="14" type="ORF">A7Q10_04845</name>
</gene>
<evidence type="ECO:0000313" key="15">
    <source>
        <dbReference type="Proteomes" id="UP000297713"/>
    </source>
</evidence>
<evidence type="ECO:0000256" key="5">
    <source>
        <dbReference type="ARBA" id="ARBA00022741"/>
    </source>
</evidence>
<dbReference type="EC" id="2.7.1.30" evidence="3"/>
<dbReference type="PROSITE" id="PS00933">
    <property type="entry name" value="FGGY_KINASES_1"/>
    <property type="match status" value="1"/>
</dbReference>
<evidence type="ECO:0000256" key="9">
    <source>
        <dbReference type="ARBA" id="ARBA00043149"/>
    </source>
</evidence>
<feature type="domain" description="Carbohydrate kinase FGGY C-terminal" evidence="13">
    <location>
        <begin position="262"/>
        <end position="451"/>
    </location>
</feature>
<dbReference type="FunFam" id="3.30.420.40:FF:000086">
    <property type="entry name" value="Glycerol kinase"/>
    <property type="match status" value="1"/>
</dbReference>
<evidence type="ECO:0000256" key="8">
    <source>
        <dbReference type="ARBA" id="ARBA00022840"/>
    </source>
</evidence>
<dbReference type="AlphaFoldDB" id="A0A4Y8PGC1"/>
<comment type="caution">
    <text evidence="14">The sequence shown here is derived from an EMBL/GenBank/DDBJ whole genome shotgun (WGS) entry which is preliminary data.</text>
</comment>
<protein>
    <recommendedName>
        <fullName evidence="3">glycerol kinase</fullName>
        <ecNumber evidence="3">2.7.1.30</ecNumber>
    </recommendedName>
    <alternativeName>
        <fullName evidence="9">ATP:glycerol 3-phosphotransferase</fullName>
    </alternativeName>
</protein>
<accession>A0A4Y8PGC1</accession>
<dbReference type="InterPro" id="IPR018485">
    <property type="entry name" value="FGGY_C"/>
</dbReference>
<sequence length="499" mass="55972">MGEWIGIIDLGTTNTKFLVFDWKGHVVYSAFKEHGWYCPEKGWIEQDALEIYHNTLKLVEEAFKEKPTLKRQLAALGITNQRETTILWDKNTGVPVFRAIVWLDSRTTDLVREFSQSKDGIYRYHKKTGLPLSNYFSGLKLLWLLQNVAEARKKAASGELLFGTFDSFLLWKLSGGPQGGQHLTDVTNASRTQLFNINSLQWDKEILEEMDIPSSLLPQVVPCDTILSEAKIGILKGLPLAGIIGDQQASLIGQGCINFGEAKCTYGTGAFLLVNTANRTVFSRLGLLTTIGYRLKGKKVCYALEGSTVAAGSAVRWLRELFKLKDDKDVELLASKVKDNGGVYFVPAFSGLFSPYWDPSARAAILGLTWDCQDSHLARAVLEATAFQVKELFDAIQRECGMEIAELKVDGGMVKNELLMQFQADVINRKLQVAQNQETTALGAAFVAGLAVGLFHDIEEIHSWRRTSKEWLPRMEQLDRERLLGYWKKAVHKASKWIE</sequence>
<dbReference type="SUPFAM" id="SSF53067">
    <property type="entry name" value="Actin-like ATPase domain"/>
    <property type="match status" value="2"/>
</dbReference>
<comment type="pathway">
    <text evidence="1">Polyol metabolism; glycerol degradation via glycerol kinase pathway; sn-glycerol 3-phosphate from glycerol: step 1/1.</text>
</comment>
<keyword evidence="7" id="KW-0319">Glycerol metabolism</keyword>
<dbReference type="GO" id="GO:0006072">
    <property type="term" value="P:glycerol-3-phosphate metabolic process"/>
    <property type="evidence" value="ECO:0007669"/>
    <property type="project" value="InterPro"/>
</dbReference>
<keyword evidence="4 11" id="KW-0808">Transferase</keyword>
<dbReference type="InterPro" id="IPR018483">
    <property type="entry name" value="Carb_kinase_FGGY_CS"/>
</dbReference>
<evidence type="ECO:0000313" key="14">
    <source>
        <dbReference type="EMBL" id="TFE71304.1"/>
    </source>
</evidence>
<evidence type="ECO:0000256" key="1">
    <source>
        <dbReference type="ARBA" id="ARBA00005190"/>
    </source>
</evidence>
<dbReference type="OrthoDB" id="9805576at2"/>
<comment type="similarity">
    <text evidence="2 11">Belongs to the FGGY kinase family.</text>
</comment>
<dbReference type="FunFam" id="3.30.420.40:FF:000007">
    <property type="entry name" value="Glycerol kinase"/>
    <property type="match status" value="1"/>
</dbReference>
<dbReference type="GO" id="GO:0006071">
    <property type="term" value="P:glycerol metabolic process"/>
    <property type="evidence" value="ECO:0007669"/>
    <property type="project" value="UniProtKB-KW"/>
</dbReference>
<dbReference type="PANTHER" id="PTHR10196">
    <property type="entry name" value="SUGAR KINASE"/>
    <property type="match status" value="1"/>
</dbReference>
<keyword evidence="5" id="KW-0547">Nucleotide-binding</keyword>
<dbReference type="GO" id="GO:0004370">
    <property type="term" value="F:glycerol kinase activity"/>
    <property type="evidence" value="ECO:0007669"/>
    <property type="project" value="UniProtKB-EC"/>
</dbReference>
<dbReference type="Proteomes" id="UP000297713">
    <property type="component" value="Unassembled WGS sequence"/>
</dbReference>
<dbReference type="Pfam" id="PF02782">
    <property type="entry name" value="FGGY_C"/>
    <property type="match status" value="1"/>
</dbReference>
<dbReference type="Pfam" id="PF00370">
    <property type="entry name" value="FGGY_N"/>
    <property type="match status" value="1"/>
</dbReference>
<dbReference type="NCBIfam" id="NF000756">
    <property type="entry name" value="PRK00047.1"/>
    <property type="match status" value="1"/>
</dbReference>
<evidence type="ECO:0000256" key="4">
    <source>
        <dbReference type="ARBA" id="ARBA00022679"/>
    </source>
</evidence>